<reference evidence="2" key="1">
    <citation type="submission" date="2019-03" db="EMBL/GenBank/DDBJ databases">
        <title>WGS assembly of Setaria viridis.</title>
        <authorList>
            <person name="Huang P."/>
            <person name="Jenkins J."/>
            <person name="Grimwood J."/>
            <person name="Barry K."/>
            <person name="Healey A."/>
            <person name="Mamidi S."/>
            <person name="Sreedasyam A."/>
            <person name="Shu S."/>
            <person name="Feldman M."/>
            <person name="Wu J."/>
            <person name="Yu Y."/>
            <person name="Chen C."/>
            <person name="Johnson J."/>
            <person name="Rokhsar D."/>
            <person name="Baxter I."/>
            <person name="Schmutz J."/>
            <person name="Brutnell T."/>
            <person name="Kellogg E."/>
        </authorList>
    </citation>
    <scope>NUCLEOTIDE SEQUENCE [LARGE SCALE GENOMIC DNA]</scope>
</reference>
<organism evidence="2 3">
    <name type="scientific">Setaria viridis</name>
    <name type="common">Green bristlegrass</name>
    <name type="synonym">Setaria italica subsp. viridis</name>
    <dbReference type="NCBI Taxonomy" id="4556"/>
    <lineage>
        <taxon>Eukaryota</taxon>
        <taxon>Viridiplantae</taxon>
        <taxon>Streptophyta</taxon>
        <taxon>Embryophyta</taxon>
        <taxon>Tracheophyta</taxon>
        <taxon>Spermatophyta</taxon>
        <taxon>Magnoliopsida</taxon>
        <taxon>Liliopsida</taxon>
        <taxon>Poales</taxon>
        <taxon>Poaceae</taxon>
        <taxon>PACMAD clade</taxon>
        <taxon>Panicoideae</taxon>
        <taxon>Panicodae</taxon>
        <taxon>Paniceae</taxon>
        <taxon>Cenchrinae</taxon>
        <taxon>Setaria</taxon>
    </lineage>
</organism>
<name>A0A4U6VX67_SETVI</name>
<gene>
    <name evidence="2" type="ORF">SEVIR_2G254225v2</name>
</gene>
<protein>
    <submittedName>
        <fullName evidence="2">Uncharacterized protein</fullName>
    </submittedName>
</protein>
<evidence type="ECO:0000313" key="3">
    <source>
        <dbReference type="Proteomes" id="UP000298652"/>
    </source>
</evidence>
<dbReference type="AlphaFoldDB" id="A0A4U6VX67"/>
<sequence length="67" mass="7288">MDRNLATSPVLEGSSSDGAPLHRLRDDPVEAKPQLRHQHPQPRRPAGPGAGSRDVCCPVVEHQAYLL</sequence>
<accession>A0A4U6VX67</accession>
<dbReference type="Proteomes" id="UP000298652">
    <property type="component" value="Chromosome 2"/>
</dbReference>
<feature type="region of interest" description="Disordered" evidence="1">
    <location>
        <begin position="1"/>
        <end position="55"/>
    </location>
</feature>
<evidence type="ECO:0000313" key="2">
    <source>
        <dbReference type="EMBL" id="TKW33664.1"/>
    </source>
</evidence>
<dbReference type="Gramene" id="TKW33664">
    <property type="protein sequence ID" value="TKW33664"/>
    <property type="gene ID" value="SEVIR_2G254225v2"/>
</dbReference>
<evidence type="ECO:0000256" key="1">
    <source>
        <dbReference type="SAM" id="MobiDB-lite"/>
    </source>
</evidence>
<keyword evidence="3" id="KW-1185">Reference proteome</keyword>
<dbReference type="EMBL" id="CM016553">
    <property type="protein sequence ID" value="TKW33664.1"/>
    <property type="molecule type" value="Genomic_DNA"/>
</dbReference>
<proteinExistence type="predicted"/>